<evidence type="ECO:0000313" key="1">
    <source>
        <dbReference type="EMBL" id="PWK77570.1"/>
    </source>
</evidence>
<dbReference type="Pfam" id="PF10884">
    <property type="entry name" value="DUF2683"/>
    <property type="match status" value="1"/>
</dbReference>
<gene>
    <name evidence="1" type="ORF">LX99_02447</name>
</gene>
<dbReference type="EMBL" id="QGHA01000004">
    <property type="protein sequence ID" value="PWK77570.1"/>
    <property type="molecule type" value="Genomic_DNA"/>
</dbReference>
<dbReference type="Proteomes" id="UP000245678">
    <property type="component" value="Unassembled WGS sequence"/>
</dbReference>
<evidence type="ECO:0000313" key="2">
    <source>
        <dbReference type="Proteomes" id="UP000245678"/>
    </source>
</evidence>
<comment type="caution">
    <text evidence="1">The sequence shown here is derived from an EMBL/GenBank/DDBJ whole genome shotgun (WGS) entry which is preliminary data.</text>
</comment>
<organism evidence="1 2">
    <name type="scientific">Mucilaginibacter oryzae</name>
    <dbReference type="NCBI Taxonomy" id="468058"/>
    <lineage>
        <taxon>Bacteria</taxon>
        <taxon>Pseudomonadati</taxon>
        <taxon>Bacteroidota</taxon>
        <taxon>Sphingobacteriia</taxon>
        <taxon>Sphingobacteriales</taxon>
        <taxon>Sphingobacteriaceae</taxon>
        <taxon>Mucilaginibacter</taxon>
    </lineage>
</organism>
<dbReference type="AlphaFoldDB" id="A0A316HC75"/>
<keyword evidence="2" id="KW-1185">Reference proteome</keyword>
<sequence length="67" mass="7815">MLVDMKKATVLEILKSFGDEVDTEKLIEKLLLFKNNESYDPEFVVKIQESKKQIEKGETRIIDIDDL</sequence>
<proteinExistence type="predicted"/>
<name>A0A316HC75_9SPHI</name>
<accession>A0A316HC75</accession>
<protein>
    <submittedName>
        <fullName evidence="1">Uncharacterized protein</fullName>
    </submittedName>
</protein>
<dbReference type="InterPro" id="IPR020271">
    <property type="entry name" value="Uncharacterised_MJ1172"/>
</dbReference>
<reference evidence="1 2" key="1">
    <citation type="submission" date="2018-05" db="EMBL/GenBank/DDBJ databases">
        <title>Genomic Encyclopedia of Archaeal and Bacterial Type Strains, Phase II (KMG-II): from individual species to whole genera.</title>
        <authorList>
            <person name="Goeker M."/>
        </authorList>
    </citation>
    <scope>NUCLEOTIDE SEQUENCE [LARGE SCALE GENOMIC DNA]</scope>
    <source>
        <strain evidence="1 2">DSM 19975</strain>
    </source>
</reference>